<dbReference type="InterPro" id="IPR030374">
    <property type="entry name" value="PABS"/>
</dbReference>
<evidence type="ECO:0000256" key="6">
    <source>
        <dbReference type="PROSITE-ProRule" id="PRU00354"/>
    </source>
</evidence>
<dbReference type="RefSeq" id="WP_269039278.1">
    <property type="nucleotide sequence ID" value="NZ_CP114040.1"/>
</dbReference>
<dbReference type="InterPro" id="IPR029063">
    <property type="entry name" value="SAM-dependent_MTases_sf"/>
</dbReference>
<dbReference type="Gene3D" id="3.40.50.150">
    <property type="entry name" value="Vaccinia Virus protein VP39"/>
    <property type="match status" value="1"/>
</dbReference>
<feature type="binding site" evidence="5">
    <location>
        <position position="87"/>
    </location>
    <ligand>
        <name>spermidine</name>
        <dbReference type="ChEBI" id="CHEBI:57834"/>
    </ligand>
</feature>
<feature type="active site" description="Proton acceptor" evidence="5 6">
    <location>
        <position position="160"/>
    </location>
</feature>
<evidence type="ECO:0000256" key="3">
    <source>
        <dbReference type="ARBA" id="ARBA00023066"/>
    </source>
</evidence>
<dbReference type="InterPro" id="IPR001045">
    <property type="entry name" value="Spermi_synthase"/>
</dbReference>
<dbReference type="CDD" id="cd02440">
    <property type="entry name" value="AdoMet_MTases"/>
    <property type="match status" value="1"/>
</dbReference>
<keyword evidence="9" id="KW-1185">Reference proteome</keyword>
<evidence type="ECO:0000256" key="1">
    <source>
        <dbReference type="ARBA" id="ARBA00007867"/>
    </source>
</evidence>
<dbReference type="PANTHER" id="PTHR43317:SF1">
    <property type="entry name" value="THERMOSPERMINE SYNTHASE ACAULIS5"/>
    <property type="match status" value="1"/>
</dbReference>
<evidence type="ECO:0000313" key="8">
    <source>
        <dbReference type="EMBL" id="WAS96915.1"/>
    </source>
</evidence>
<evidence type="ECO:0000259" key="7">
    <source>
        <dbReference type="PROSITE" id="PS51006"/>
    </source>
</evidence>
<accession>A0ABY7HCB0</accession>
<organism evidence="8 9">
    <name type="scientific">Nannocystis punicea</name>
    <dbReference type="NCBI Taxonomy" id="2995304"/>
    <lineage>
        <taxon>Bacteria</taxon>
        <taxon>Pseudomonadati</taxon>
        <taxon>Myxococcota</taxon>
        <taxon>Polyangia</taxon>
        <taxon>Nannocystales</taxon>
        <taxon>Nannocystaceae</taxon>
        <taxon>Nannocystis</taxon>
    </lineage>
</organism>
<keyword evidence="3 5" id="KW-0745">Spermidine biosynthesis</keyword>
<comment type="function">
    <text evidence="5">Catalyzes the irreversible transfer of a propylamine group from the amino donor S-adenosylmethioninamine (decarboxy-AdoMet) to putrescine (1,4-diaminobutane) to yield spermidine.</text>
</comment>
<dbReference type="HAMAP" id="MF_00198">
    <property type="entry name" value="Spermidine_synth"/>
    <property type="match status" value="1"/>
</dbReference>
<keyword evidence="2 5" id="KW-0808">Transferase</keyword>
<feature type="binding site" evidence="5">
    <location>
        <begin position="139"/>
        <end position="140"/>
    </location>
    <ligand>
        <name>S-methyl-5'-thioadenosine</name>
        <dbReference type="ChEBI" id="CHEBI:17509"/>
    </ligand>
</feature>
<comment type="caution">
    <text evidence="5">Lacks conserved residue(s) required for the propagation of feature annotation.</text>
</comment>
<name>A0ABY7HCB0_9BACT</name>
<keyword evidence="4 5" id="KW-0620">Polyamine biosynthesis</keyword>
<dbReference type="PROSITE" id="PS51006">
    <property type="entry name" value="PABS_2"/>
    <property type="match status" value="1"/>
</dbReference>
<evidence type="ECO:0000256" key="2">
    <source>
        <dbReference type="ARBA" id="ARBA00022679"/>
    </source>
</evidence>
<gene>
    <name evidence="5" type="primary">speE</name>
    <name evidence="8" type="ORF">O0S08_12265</name>
</gene>
<sequence>MVGPGRTLLLKLRGPWLFDGEEHFPSLGGMSARIQIGDFEELGRGLVIDGTVQLTEAVDALYTTALVFPAALSARSRRRWLVVGGGDGATAREALRFRDTGSVRLVDISRTVVERTQELIPSFWSGCQHDPRLEIIHHDAGEVLRDMADRGDQVDVILYDLCDPGSEECNPFFDSAADHMYTEEAFRLAARCLSPGGVFAAQLAELSILRCEDHRRYRRALKRVFRHVHSYRTFVEPFGCVESFIVASNDEGDWNPSRGDSASQRLPALYVGDFREVWSAPWHEQLFALPPSLVSRLN</sequence>
<dbReference type="PANTHER" id="PTHR43317">
    <property type="entry name" value="THERMOSPERMINE SYNTHASE ACAULIS5"/>
    <property type="match status" value="1"/>
</dbReference>
<dbReference type="EC" id="2.5.1.16" evidence="5"/>
<dbReference type="Pfam" id="PF01564">
    <property type="entry name" value="Spermine_synth"/>
    <property type="match status" value="1"/>
</dbReference>
<protein>
    <recommendedName>
        <fullName evidence="5">Polyamine aminopropyltransferase</fullName>
    </recommendedName>
    <alternativeName>
        <fullName evidence="5">Putrescine aminopropyltransferase</fullName>
        <shortName evidence="5">PAPT</shortName>
    </alternativeName>
    <alternativeName>
        <fullName evidence="5">Spermidine synthase</fullName>
        <shortName evidence="5">SPDS</shortName>
        <shortName evidence="5">SPDSY</shortName>
        <ecNumber evidence="5">2.5.1.16</ecNumber>
    </alternativeName>
</protein>
<dbReference type="Proteomes" id="UP001164459">
    <property type="component" value="Chromosome"/>
</dbReference>
<proteinExistence type="inferred from homology"/>
<comment type="catalytic activity">
    <reaction evidence="5">
        <text>S-adenosyl 3-(methylsulfanyl)propylamine + putrescine = S-methyl-5'-thioadenosine + spermidine + H(+)</text>
        <dbReference type="Rhea" id="RHEA:12721"/>
        <dbReference type="ChEBI" id="CHEBI:15378"/>
        <dbReference type="ChEBI" id="CHEBI:17509"/>
        <dbReference type="ChEBI" id="CHEBI:57443"/>
        <dbReference type="ChEBI" id="CHEBI:57834"/>
        <dbReference type="ChEBI" id="CHEBI:326268"/>
        <dbReference type="EC" id="2.5.1.16"/>
    </reaction>
</comment>
<evidence type="ECO:0000313" key="9">
    <source>
        <dbReference type="Proteomes" id="UP001164459"/>
    </source>
</evidence>
<comment type="similarity">
    <text evidence="1 5">Belongs to the spermidine/spermine synthase family.</text>
</comment>
<dbReference type="EMBL" id="CP114040">
    <property type="protein sequence ID" value="WAS96915.1"/>
    <property type="molecule type" value="Genomic_DNA"/>
</dbReference>
<dbReference type="SUPFAM" id="SSF53335">
    <property type="entry name" value="S-adenosyl-L-methionine-dependent methyltransferases"/>
    <property type="match status" value="1"/>
</dbReference>
<feature type="binding site" evidence="5">
    <location>
        <position position="107"/>
    </location>
    <ligand>
        <name>S-methyl-5'-thioadenosine</name>
        <dbReference type="ChEBI" id="CHEBI:17509"/>
    </ligand>
</feature>
<comment type="pathway">
    <text evidence="5">Amine and polyamine biosynthesis; spermidine biosynthesis; spermidine from putrescine: step 1/1.</text>
</comment>
<evidence type="ECO:0000256" key="4">
    <source>
        <dbReference type="ARBA" id="ARBA00023115"/>
    </source>
</evidence>
<feature type="domain" description="PABS" evidence="7">
    <location>
        <begin position="1"/>
        <end position="249"/>
    </location>
</feature>
<reference evidence="8" key="1">
    <citation type="submission" date="2022-11" db="EMBL/GenBank/DDBJ databases">
        <title>Minimal conservation of predation-associated metabolite biosynthetic gene clusters underscores biosynthetic potential of Myxococcota including descriptions for ten novel species: Archangium lansinium sp. nov., Myxococcus landrumus sp. nov., Nannocystis bai.</title>
        <authorList>
            <person name="Ahearne A."/>
            <person name="Stevens C."/>
            <person name="Dowd S."/>
        </authorList>
    </citation>
    <scope>NUCLEOTIDE SEQUENCE</scope>
    <source>
        <strain evidence="8">Fl3</strain>
    </source>
</reference>
<evidence type="ECO:0000256" key="5">
    <source>
        <dbReference type="HAMAP-Rule" id="MF_00198"/>
    </source>
</evidence>
<comment type="subunit">
    <text evidence="5">Homodimer or homotetramer.</text>
</comment>